<sequence>MNKDILGNLAGKKCLVTGGTGLIGRQVVDILCRAGAKTRTVSLDKEGVDGRARHICADLTKFDLCMLMTEDRDYVFHLAGSKGSIKATKDKPADFFVPMLLLNTNMLEACRRNNVEKVVYTSSIGAYSQAEVFEENEGYNGQPMDFYPGWAKRIGEFQIKAYQTQYGMNNFSIVRLANVYGPGDNFNPDAMVIPALMARIHSGEDPLVVWGDGCAVRDFVYSRDVAEGIILALHHGTDSGFVNLGSGRGYSIRELIETLNSFIDFNYEFDPTKPSGFPKRVMDISLARKLLNYNPKTTLLDGLKKTWMSTLKK</sequence>
<dbReference type="InterPro" id="IPR036291">
    <property type="entry name" value="NAD(P)-bd_dom_sf"/>
</dbReference>
<protein>
    <recommendedName>
        <fullName evidence="1">NAD-dependent epimerase/dehydratase domain-containing protein</fullName>
    </recommendedName>
</protein>
<dbReference type="PANTHER" id="PTHR43238">
    <property type="entry name" value="GDP-L-FUCOSE SYNTHASE"/>
    <property type="match status" value="1"/>
</dbReference>
<dbReference type="PANTHER" id="PTHR43238:SF1">
    <property type="entry name" value="GDP-L-FUCOSE SYNTHASE"/>
    <property type="match status" value="1"/>
</dbReference>
<dbReference type="InterPro" id="IPR001509">
    <property type="entry name" value="Epimerase_deHydtase"/>
</dbReference>
<dbReference type="Gene3D" id="3.90.25.10">
    <property type="entry name" value="UDP-galactose 4-epimerase, domain 1"/>
    <property type="match status" value="1"/>
</dbReference>
<comment type="caution">
    <text evidence="2">The sequence shown here is derived from an EMBL/GenBank/DDBJ whole genome shotgun (WGS) entry which is preliminary data.</text>
</comment>
<evidence type="ECO:0000259" key="1">
    <source>
        <dbReference type="Pfam" id="PF01370"/>
    </source>
</evidence>
<organism evidence="2">
    <name type="scientific">marine sediment metagenome</name>
    <dbReference type="NCBI Taxonomy" id="412755"/>
    <lineage>
        <taxon>unclassified sequences</taxon>
        <taxon>metagenomes</taxon>
        <taxon>ecological metagenomes</taxon>
    </lineage>
</organism>
<dbReference type="Gene3D" id="3.40.50.720">
    <property type="entry name" value="NAD(P)-binding Rossmann-like Domain"/>
    <property type="match status" value="1"/>
</dbReference>
<accession>A0A0F9WLY8</accession>
<proteinExistence type="predicted"/>
<dbReference type="GO" id="GO:0050577">
    <property type="term" value="F:GDP-L-fucose synthase activity"/>
    <property type="evidence" value="ECO:0007669"/>
    <property type="project" value="TreeGrafter"/>
</dbReference>
<evidence type="ECO:0000313" key="2">
    <source>
        <dbReference type="EMBL" id="KKN87066.1"/>
    </source>
</evidence>
<name>A0A0F9WLY8_9ZZZZ</name>
<dbReference type="Pfam" id="PF01370">
    <property type="entry name" value="Epimerase"/>
    <property type="match status" value="1"/>
</dbReference>
<dbReference type="SUPFAM" id="SSF51735">
    <property type="entry name" value="NAD(P)-binding Rossmann-fold domains"/>
    <property type="match status" value="1"/>
</dbReference>
<feature type="domain" description="NAD-dependent epimerase/dehydratase" evidence="1">
    <location>
        <begin position="15"/>
        <end position="245"/>
    </location>
</feature>
<reference evidence="2" key="1">
    <citation type="journal article" date="2015" name="Nature">
        <title>Complex archaea that bridge the gap between prokaryotes and eukaryotes.</title>
        <authorList>
            <person name="Spang A."/>
            <person name="Saw J.H."/>
            <person name="Jorgensen S.L."/>
            <person name="Zaremba-Niedzwiedzka K."/>
            <person name="Martijn J."/>
            <person name="Lind A.E."/>
            <person name="van Eijk R."/>
            <person name="Schleper C."/>
            <person name="Guy L."/>
            <person name="Ettema T.J."/>
        </authorList>
    </citation>
    <scope>NUCLEOTIDE SEQUENCE</scope>
</reference>
<dbReference type="AlphaFoldDB" id="A0A0F9WLY8"/>
<dbReference type="EMBL" id="LAZR01000142">
    <property type="protein sequence ID" value="KKN87066.1"/>
    <property type="molecule type" value="Genomic_DNA"/>
</dbReference>
<gene>
    <name evidence="2" type="ORF">LCGC14_0263360</name>
</gene>